<dbReference type="AlphaFoldDB" id="A0A395M520"/>
<gene>
    <name evidence="2" type="ORF">D0433_01440</name>
</gene>
<evidence type="ECO:0000313" key="3">
    <source>
        <dbReference type="Proteomes" id="UP000266389"/>
    </source>
</evidence>
<accession>A0A395M520</accession>
<feature type="transmembrane region" description="Helical" evidence="1">
    <location>
        <begin position="50"/>
        <end position="68"/>
    </location>
</feature>
<protein>
    <submittedName>
        <fullName evidence="2">Uncharacterized protein</fullName>
    </submittedName>
</protein>
<sequence length="71" mass="8255">MSPSVGHLVQIILLTNFSLYLLFVKLLFFRFQLRHARGADCTRSQNNSHFLLFALAFWLTQNFARVLLPNS</sequence>
<organism evidence="2 3">
    <name type="scientific">Candidatus Thermochlorobacter aerophilus</name>
    <dbReference type="NCBI Taxonomy" id="1868324"/>
    <lineage>
        <taxon>Bacteria</taxon>
        <taxon>Pseudomonadati</taxon>
        <taxon>Chlorobiota</taxon>
        <taxon>Chlorobiia</taxon>
        <taxon>Chlorobiales</taxon>
        <taxon>Candidatus Thermochlorobacteriaceae</taxon>
        <taxon>Candidatus Thermochlorobacter</taxon>
    </lineage>
</organism>
<keyword evidence="1" id="KW-0812">Transmembrane</keyword>
<dbReference type="Proteomes" id="UP000266389">
    <property type="component" value="Unassembled WGS sequence"/>
</dbReference>
<evidence type="ECO:0000313" key="2">
    <source>
        <dbReference type="EMBL" id="RFM25308.1"/>
    </source>
</evidence>
<proteinExistence type="predicted"/>
<name>A0A395M520_9BACT</name>
<feature type="transmembrane region" description="Helical" evidence="1">
    <location>
        <begin position="6"/>
        <end position="29"/>
    </location>
</feature>
<reference evidence="2 3" key="1">
    <citation type="journal article" date="2011" name="ISME J.">
        <title>Community ecology of hot spring cyanobacterial mats: predominant populations and their functional potential.</title>
        <authorList>
            <person name="Klatt C.G."/>
            <person name="Wood J.M."/>
            <person name="Rusch D.B."/>
            <person name="Bateson M.M."/>
            <person name="Hamamura N."/>
            <person name="Heidelberg J.F."/>
            <person name="Grossman A.R."/>
            <person name="Bhaya D."/>
            <person name="Cohan F.M."/>
            <person name="Kuhl M."/>
            <person name="Bryant D.A."/>
            <person name="Ward D.M."/>
        </authorList>
    </citation>
    <scope>NUCLEOTIDE SEQUENCE [LARGE SCALE GENOMIC DNA]</scope>
    <source>
        <strain evidence="2">OS</strain>
    </source>
</reference>
<keyword evidence="1" id="KW-1133">Transmembrane helix</keyword>
<comment type="caution">
    <text evidence="2">The sequence shown here is derived from an EMBL/GenBank/DDBJ whole genome shotgun (WGS) entry which is preliminary data.</text>
</comment>
<evidence type="ECO:0000256" key="1">
    <source>
        <dbReference type="SAM" id="Phobius"/>
    </source>
</evidence>
<dbReference type="EMBL" id="PHFL01000007">
    <property type="protein sequence ID" value="RFM25308.1"/>
    <property type="molecule type" value="Genomic_DNA"/>
</dbReference>
<keyword evidence="1" id="KW-0472">Membrane</keyword>